<dbReference type="CDD" id="cd03228">
    <property type="entry name" value="ABCC_MRP_Like"/>
    <property type="match status" value="1"/>
</dbReference>
<evidence type="ECO:0000256" key="2">
    <source>
        <dbReference type="ARBA" id="ARBA00022692"/>
    </source>
</evidence>
<name>A0ABZ2K3I2_9BACT</name>
<keyword evidence="4 10" id="KW-0067">ATP-binding</keyword>
<dbReference type="PANTHER" id="PTHR24221">
    <property type="entry name" value="ATP-BINDING CASSETTE SUB-FAMILY B"/>
    <property type="match status" value="1"/>
</dbReference>
<dbReference type="Pfam" id="PF00005">
    <property type="entry name" value="ABC_tran"/>
    <property type="match status" value="1"/>
</dbReference>
<proteinExistence type="predicted"/>
<feature type="transmembrane region" description="Helical" evidence="7">
    <location>
        <begin position="224"/>
        <end position="242"/>
    </location>
</feature>
<feature type="transmembrane region" description="Helical" evidence="7">
    <location>
        <begin position="191"/>
        <end position="212"/>
    </location>
</feature>
<evidence type="ECO:0000256" key="6">
    <source>
        <dbReference type="ARBA" id="ARBA00023136"/>
    </source>
</evidence>
<keyword evidence="3" id="KW-0547">Nucleotide-binding</keyword>
<keyword evidence="5 7" id="KW-1133">Transmembrane helix</keyword>
<gene>
    <name evidence="10" type="ORF">LZC95_43290</name>
</gene>
<dbReference type="PROSITE" id="PS50929">
    <property type="entry name" value="ABC_TM1F"/>
    <property type="match status" value="1"/>
</dbReference>
<evidence type="ECO:0000259" key="8">
    <source>
        <dbReference type="PROSITE" id="PS50893"/>
    </source>
</evidence>
<evidence type="ECO:0000256" key="7">
    <source>
        <dbReference type="SAM" id="Phobius"/>
    </source>
</evidence>
<dbReference type="Gene3D" id="3.40.50.300">
    <property type="entry name" value="P-loop containing nucleotide triphosphate hydrolases"/>
    <property type="match status" value="1"/>
</dbReference>
<dbReference type="InterPro" id="IPR011527">
    <property type="entry name" value="ABC1_TM_dom"/>
</dbReference>
<dbReference type="InterPro" id="IPR027417">
    <property type="entry name" value="P-loop_NTPase"/>
</dbReference>
<dbReference type="InterPro" id="IPR039421">
    <property type="entry name" value="Type_1_exporter"/>
</dbReference>
<dbReference type="PANTHER" id="PTHR24221:SF654">
    <property type="entry name" value="ATP-BINDING CASSETTE SUB-FAMILY B MEMBER 6"/>
    <property type="match status" value="1"/>
</dbReference>
<dbReference type="SUPFAM" id="SSF90123">
    <property type="entry name" value="ABC transporter transmembrane region"/>
    <property type="match status" value="1"/>
</dbReference>
<evidence type="ECO:0000256" key="5">
    <source>
        <dbReference type="ARBA" id="ARBA00022989"/>
    </source>
</evidence>
<dbReference type="GO" id="GO:0005524">
    <property type="term" value="F:ATP binding"/>
    <property type="evidence" value="ECO:0007669"/>
    <property type="project" value="UniProtKB-KW"/>
</dbReference>
<dbReference type="Gene3D" id="1.20.1560.10">
    <property type="entry name" value="ABC transporter type 1, transmembrane domain"/>
    <property type="match status" value="1"/>
</dbReference>
<comment type="subcellular location">
    <subcellularLocation>
        <location evidence="1">Cell membrane</location>
        <topology evidence="1">Multi-pass membrane protein</topology>
    </subcellularLocation>
</comment>
<feature type="transmembrane region" description="Helical" evidence="7">
    <location>
        <begin position="322"/>
        <end position="340"/>
    </location>
</feature>
<evidence type="ECO:0000259" key="9">
    <source>
        <dbReference type="PROSITE" id="PS50929"/>
    </source>
</evidence>
<evidence type="ECO:0000256" key="1">
    <source>
        <dbReference type="ARBA" id="ARBA00004651"/>
    </source>
</evidence>
<reference evidence="10 11" key="1">
    <citation type="submission" date="2021-12" db="EMBL/GenBank/DDBJ databases">
        <title>Discovery of the Pendulisporaceae a myxobacterial family with distinct sporulation behavior and unique specialized metabolism.</title>
        <authorList>
            <person name="Garcia R."/>
            <person name="Popoff A."/>
            <person name="Bader C.D."/>
            <person name="Loehr J."/>
            <person name="Walesch S."/>
            <person name="Walt C."/>
            <person name="Boldt J."/>
            <person name="Bunk B."/>
            <person name="Haeckl F.J.F.P.J."/>
            <person name="Gunesch A.P."/>
            <person name="Birkelbach J."/>
            <person name="Nuebel U."/>
            <person name="Pietschmann T."/>
            <person name="Bach T."/>
            <person name="Mueller R."/>
        </authorList>
    </citation>
    <scope>NUCLEOTIDE SEQUENCE [LARGE SCALE GENOMIC DNA]</scope>
    <source>
        <strain evidence="10 11">MSr12523</strain>
    </source>
</reference>
<accession>A0ABZ2K3I2</accession>
<keyword evidence="2 7" id="KW-0812">Transmembrane</keyword>
<evidence type="ECO:0000313" key="11">
    <source>
        <dbReference type="Proteomes" id="UP001379533"/>
    </source>
</evidence>
<dbReference type="InterPro" id="IPR017871">
    <property type="entry name" value="ABC_transporter-like_CS"/>
</dbReference>
<keyword evidence="11" id="KW-1185">Reference proteome</keyword>
<dbReference type="SMART" id="SM00382">
    <property type="entry name" value="AAA"/>
    <property type="match status" value="1"/>
</dbReference>
<evidence type="ECO:0000256" key="3">
    <source>
        <dbReference type="ARBA" id="ARBA00022741"/>
    </source>
</evidence>
<dbReference type="InterPro" id="IPR003439">
    <property type="entry name" value="ABC_transporter-like_ATP-bd"/>
</dbReference>
<keyword evidence="6 7" id="KW-0472">Membrane</keyword>
<dbReference type="InterPro" id="IPR036640">
    <property type="entry name" value="ABC1_TM_sf"/>
</dbReference>
<dbReference type="EMBL" id="CP089982">
    <property type="protein sequence ID" value="WXA93266.1"/>
    <property type="molecule type" value="Genomic_DNA"/>
</dbReference>
<dbReference type="InterPro" id="IPR003593">
    <property type="entry name" value="AAA+_ATPase"/>
</dbReference>
<dbReference type="PROSITE" id="PS00211">
    <property type="entry name" value="ABC_TRANSPORTER_1"/>
    <property type="match status" value="1"/>
</dbReference>
<evidence type="ECO:0000313" key="10">
    <source>
        <dbReference type="EMBL" id="WXA93266.1"/>
    </source>
</evidence>
<dbReference type="PROSITE" id="PS50893">
    <property type="entry name" value="ABC_TRANSPORTER_2"/>
    <property type="match status" value="1"/>
</dbReference>
<dbReference type="Proteomes" id="UP001379533">
    <property type="component" value="Chromosome"/>
</dbReference>
<sequence>MMEKDKLPIWPVARIEEALYRLGRRDDLTPTFDAIAKTILEPRDLQAWLYAAASRGGLEAEPLWVDGNALEQAIRTAGSVLVVVSWGVLAVERARGSRATLLHPDGGTMQLPLETVCAAVRSLWERKYELGSLEAVVDRAGVSRARKAKVRASLLELQLASRKIEVGWMVRPSASAPWSEQLRHGKHLGSILKLGLAFAVMNGAAVGAWYLLGRGALSGEFDSGWLAGWGLTLASAAVLQILTRSWEGAASVAMGALLKKRLLLGALRLDPSSLRHEGLGRAMARVLEAEALEELSLAGGILGIAGTIEFVVAMGLLFRTNITVFATFLLVSAVTIWMCIRHYHFVSAWTAERMTLTQNLVEHLVGRRTREVQGNSVRLHELEDAELSRYAKVSRAMDRFAAIASVIVPRGALIAGICALVPLLVSGRSSVVLWIGIGGVLLAQRSLTRLASGLGAMLEAAVAWKRASVLVDAARKPEEAASGLGLAASLRAAPMGAPILEARQLQYRFSPERQPVLRGASLTIHSGERLLVKGPSGSGKSTLVTVLAGLRSPQSGLVLLDGLDRHVLGAEVWRKKIATAPQQHENHILQGTLAFNLLLGREWPATSDDLVEAERVCEELGLGELLDRMPGRLAQTVGSTGWRLSHGEQSRIFIARALLQRSEVVILDESLAALDPTSSERVMACVLRRARTLLLVAHP</sequence>
<evidence type="ECO:0000256" key="4">
    <source>
        <dbReference type="ARBA" id="ARBA00022840"/>
    </source>
</evidence>
<feature type="transmembrane region" description="Helical" evidence="7">
    <location>
        <begin position="400"/>
        <end position="425"/>
    </location>
</feature>
<feature type="domain" description="ABC transmembrane type-1" evidence="9">
    <location>
        <begin position="194"/>
        <end position="466"/>
    </location>
</feature>
<dbReference type="RefSeq" id="WP_394843866.1">
    <property type="nucleotide sequence ID" value="NZ_CP089982.1"/>
</dbReference>
<protein>
    <submittedName>
        <fullName evidence="10">ABC transporter ATP-binding protein/permease</fullName>
    </submittedName>
</protein>
<feature type="domain" description="ABC transporter" evidence="8">
    <location>
        <begin position="500"/>
        <end position="698"/>
    </location>
</feature>
<organism evidence="10 11">
    <name type="scientific">Pendulispora brunnea</name>
    <dbReference type="NCBI Taxonomy" id="2905690"/>
    <lineage>
        <taxon>Bacteria</taxon>
        <taxon>Pseudomonadati</taxon>
        <taxon>Myxococcota</taxon>
        <taxon>Myxococcia</taxon>
        <taxon>Myxococcales</taxon>
        <taxon>Sorangiineae</taxon>
        <taxon>Pendulisporaceae</taxon>
        <taxon>Pendulispora</taxon>
    </lineage>
</organism>
<dbReference type="SUPFAM" id="SSF52540">
    <property type="entry name" value="P-loop containing nucleoside triphosphate hydrolases"/>
    <property type="match status" value="1"/>
</dbReference>
<feature type="transmembrane region" description="Helical" evidence="7">
    <location>
        <begin position="295"/>
        <end position="316"/>
    </location>
</feature>